<sequence length="158" mass="17769">MMELLNSKSSTSSKNSDNQKPLSVMLMGLDSTSRNNLQRYLPKTFAYLKESKAIDPLGYNKVGDNTFPNLLSLLPGLQEKTILQKFTNGVRKGPFDKCTFLWNNFSTLGYVTAYGEDSVEDGTFNYMKTGYVSPPTDLYLPPFIQASEDLIGYYTNKL</sequence>
<dbReference type="Proteomes" id="UP001497623">
    <property type="component" value="Unassembled WGS sequence"/>
</dbReference>
<gene>
    <name evidence="2" type="ORF">MNOR_LOCUS4970</name>
</gene>
<comment type="caution">
    <text evidence="2">The sequence shown here is derived from an EMBL/GenBank/DDBJ whole genome shotgun (WGS) entry which is preliminary data.</text>
</comment>
<organism evidence="2 3">
    <name type="scientific">Meganyctiphanes norvegica</name>
    <name type="common">Northern krill</name>
    <name type="synonym">Thysanopoda norvegica</name>
    <dbReference type="NCBI Taxonomy" id="48144"/>
    <lineage>
        <taxon>Eukaryota</taxon>
        <taxon>Metazoa</taxon>
        <taxon>Ecdysozoa</taxon>
        <taxon>Arthropoda</taxon>
        <taxon>Crustacea</taxon>
        <taxon>Multicrustacea</taxon>
        <taxon>Malacostraca</taxon>
        <taxon>Eumalacostraca</taxon>
        <taxon>Eucarida</taxon>
        <taxon>Euphausiacea</taxon>
        <taxon>Euphausiidae</taxon>
        <taxon>Meganyctiphanes</taxon>
    </lineage>
</organism>
<keyword evidence="3" id="KW-1185">Reference proteome</keyword>
<dbReference type="EMBL" id="CAXKWB010001861">
    <property type="protein sequence ID" value="CAL4065681.1"/>
    <property type="molecule type" value="Genomic_DNA"/>
</dbReference>
<protein>
    <submittedName>
        <fullName evidence="2">Uncharacterized protein</fullName>
    </submittedName>
</protein>
<reference evidence="2 3" key="1">
    <citation type="submission" date="2024-05" db="EMBL/GenBank/DDBJ databases">
        <authorList>
            <person name="Wallberg A."/>
        </authorList>
    </citation>
    <scope>NUCLEOTIDE SEQUENCE [LARGE SCALE GENOMIC DNA]</scope>
</reference>
<evidence type="ECO:0000313" key="3">
    <source>
        <dbReference type="Proteomes" id="UP001497623"/>
    </source>
</evidence>
<name>A0AAV2PUS0_MEGNR</name>
<proteinExistence type="predicted"/>
<evidence type="ECO:0000256" key="1">
    <source>
        <dbReference type="SAM" id="MobiDB-lite"/>
    </source>
</evidence>
<dbReference type="PANTHER" id="PTHR10974:SF1">
    <property type="entry name" value="FI08016P-RELATED"/>
    <property type="match status" value="1"/>
</dbReference>
<accession>A0AAV2PUS0</accession>
<feature type="region of interest" description="Disordered" evidence="1">
    <location>
        <begin position="1"/>
        <end position="20"/>
    </location>
</feature>
<dbReference type="Pfam" id="PF02995">
    <property type="entry name" value="DUF229"/>
    <property type="match status" value="1"/>
</dbReference>
<dbReference type="InterPro" id="IPR004245">
    <property type="entry name" value="DUF229"/>
</dbReference>
<dbReference type="PANTHER" id="PTHR10974">
    <property type="entry name" value="FI08016P-RELATED"/>
    <property type="match status" value="1"/>
</dbReference>
<dbReference type="GO" id="GO:0005615">
    <property type="term" value="C:extracellular space"/>
    <property type="evidence" value="ECO:0007669"/>
    <property type="project" value="TreeGrafter"/>
</dbReference>
<dbReference type="AlphaFoldDB" id="A0AAV2PUS0"/>
<evidence type="ECO:0000313" key="2">
    <source>
        <dbReference type="EMBL" id="CAL4065681.1"/>
    </source>
</evidence>